<dbReference type="VEuPathDB" id="VectorBase:ASIC020199"/>
<reference evidence="2" key="2">
    <citation type="submission" date="2020-05" db="UniProtKB">
        <authorList>
            <consortium name="EnsemblMetazoa"/>
        </authorList>
    </citation>
    <scope>IDENTIFICATION</scope>
</reference>
<evidence type="ECO:0000313" key="3">
    <source>
        <dbReference type="Proteomes" id="UP000030765"/>
    </source>
</evidence>
<sequence length="75" mass="8659">MFWCVSNAVALQTRFMMNQNRQIQRGMIMHSVYFVPRIAAKDSVADGKDLPLSWFGHELTLRENGSLTRMRRGSV</sequence>
<dbReference type="AlphaFoldDB" id="A0A084WP65"/>
<dbReference type="EnsemblMetazoa" id="ASIC020199-RA">
    <property type="protein sequence ID" value="ASIC020199-PA"/>
    <property type="gene ID" value="ASIC020199"/>
</dbReference>
<accession>A0A084WP65</accession>
<dbReference type="Proteomes" id="UP000030765">
    <property type="component" value="Unassembled WGS sequence"/>
</dbReference>
<keyword evidence="3" id="KW-1185">Reference proteome</keyword>
<protein>
    <submittedName>
        <fullName evidence="1 2">Uncharacterized protein</fullName>
    </submittedName>
</protein>
<name>A0A084WP65_ANOSI</name>
<proteinExistence type="predicted"/>
<reference evidence="1 3" key="1">
    <citation type="journal article" date="2014" name="BMC Genomics">
        <title>Genome sequence of Anopheles sinensis provides insight into genetics basis of mosquito competence for malaria parasites.</title>
        <authorList>
            <person name="Zhou D."/>
            <person name="Zhang D."/>
            <person name="Ding G."/>
            <person name="Shi L."/>
            <person name="Hou Q."/>
            <person name="Ye Y."/>
            <person name="Xu Y."/>
            <person name="Zhou H."/>
            <person name="Xiong C."/>
            <person name="Li S."/>
            <person name="Yu J."/>
            <person name="Hong S."/>
            <person name="Yu X."/>
            <person name="Zou P."/>
            <person name="Chen C."/>
            <person name="Chang X."/>
            <person name="Wang W."/>
            <person name="Lv Y."/>
            <person name="Sun Y."/>
            <person name="Ma L."/>
            <person name="Shen B."/>
            <person name="Zhu C."/>
        </authorList>
    </citation>
    <scope>NUCLEOTIDE SEQUENCE [LARGE SCALE GENOMIC DNA]</scope>
</reference>
<dbReference type="EMBL" id="ATLV01024942">
    <property type="status" value="NOT_ANNOTATED_CDS"/>
    <property type="molecule type" value="Genomic_DNA"/>
</dbReference>
<dbReference type="EMBL" id="KE525365">
    <property type="protein sequence ID" value="KFB52009.1"/>
    <property type="molecule type" value="Genomic_DNA"/>
</dbReference>
<evidence type="ECO:0000313" key="1">
    <source>
        <dbReference type="EMBL" id="KFB52009.1"/>
    </source>
</evidence>
<organism evidence="1">
    <name type="scientific">Anopheles sinensis</name>
    <name type="common">Mosquito</name>
    <dbReference type="NCBI Taxonomy" id="74873"/>
    <lineage>
        <taxon>Eukaryota</taxon>
        <taxon>Metazoa</taxon>
        <taxon>Ecdysozoa</taxon>
        <taxon>Arthropoda</taxon>
        <taxon>Hexapoda</taxon>
        <taxon>Insecta</taxon>
        <taxon>Pterygota</taxon>
        <taxon>Neoptera</taxon>
        <taxon>Endopterygota</taxon>
        <taxon>Diptera</taxon>
        <taxon>Nematocera</taxon>
        <taxon>Culicoidea</taxon>
        <taxon>Culicidae</taxon>
        <taxon>Anophelinae</taxon>
        <taxon>Anopheles</taxon>
    </lineage>
</organism>
<evidence type="ECO:0000313" key="2">
    <source>
        <dbReference type="EnsemblMetazoa" id="ASIC020199-PA"/>
    </source>
</evidence>
<gene>
    <name evidence="1" type="ORF">ZHAS_00020199</name>
</gene>